<evidence type="ECO:0000256" key="2">
    <source>
        <dbReference type="ARBA" id="ARBA00011322"/>
    </source>
</evidence>
<keyword evidence="4 7" id="KW-0540">Nuclease</keyword>
<dbReference type="PANTHER" id="PTHR30337">
    <property type="entry name" value="COMPONENT OF ATP-DEPENDENT DSDNA EXONUCLEASE"/>
    <property type="match status" value="1"/>
</dbReference>
<dbReference type="GO" id="GO:0008408">
    <property type="term" value="F:3'-5' exonuclease activity"/>
    <property type="evidence" value="ECO:0007669"/>
    <property type="project" value="InterPro"/>
</dbReference>
<feature type="domain" description="Calcineurin-like phosphoesterase" evidence="9">
    <location>
        <begin position="3"/>
        <end position="259"/>
    </location>
</feature>
<feature type="region of interest" description="Disordered" evidence="8">
    <location>
        <begin position="160"/>
        <end position="181"/>
    </location>
</feature>
<gene>
    <name evidence="7" type="primary">sbcD</name>
    <name evidence="11" type="ORF">Q4535_11605</name>
</gene>
<evidence type="ECO:0000256" key="1">
    <source>
        <dbReference type="ARBA" id="ARBA00010555"/>
    </source>
</evidence>
<dbReference type="RefSeq" id="WP_303594336.1">
    <property type="nucleotide sequence ID" value="NZ_JAUORK010000015.1"/>
</dbReference>
<dbReference type="SUPFAM" id="SSF56300">
    <property type="entry name" value="Metallo-dependent phosphatases"/>
    <property type="match status" value="1"/>
</dbReference>
<keyword evidence="6 7" id="KW-0269">Exonuclease</keyword>
<keyword evidence="7" id="KW-0235">DNA replication</keyword>
<dbReference type="InterPro" id="IPR004593">
    <property type="entry name" value="SbcD"/>
</dbReference>
<feature type="region of interest" description="Disordered" evidence="8">
    <location>
        <begin position="437"/>
        <end position="472"/>
    </location>
</feature>
<keyword evidence="5 7" id="KW-0378">Hydrolase</keyword>
<evidence type="ECO:0000256" key="6">
    <source>
        <dbReference type="ARBA" id="ARBA00022839"/>
    </source>
</evidence>
<evidence type="ECO:0000313" key="12">
    <source>
        <dbReference type="Proteomes" id="UP001170481"/>
    </source>
</evidence>
<dbReference type="Pfam" id="PF12320">
    <property type="entry name" value="SbcD_C"/>
    <property type="match status" value="1"/>
</dbReference>
<dbReference type="InterPro" id="IPR026843">
    <property type="entry name" value="SbcD_C"/>
</dbReference>
<comment type="function">
    <text evidence="7">SbcCD cleaves DNA hairpin structures. These structures can inhibit DNA replication and are intermediates in certain DNA recombination reactions. The complex acts as a 3'-&gt;5' double strand exonuclease that can open hairpins. It also has a 5' single-strand endonuclease activity.</text>
</comment>
<dbReference type="PANTHER" id="PTHR30337:SF0">
    <property type="entry name" value="NUCLEASE SBCCD SUBUNIT D"/>
    <property type="match status" value="1"/>
</dbReference>
<comment type="similarity">
    <text evidence="1 7">Belongs to the SbcD family.</text>
</comment>
<dbReference type="Pfam" id="PF00149">
    <property type="entry name" value="Metallophos"/>
    <property type="match status" value="1"/>
</dbReference>
<sequence length="472" mass="51844">MSFRFLHTSDWHLGQSFHGQSRHVEHAAFLDWLLGQLKTLAPDALLIAGDLFDVVNPSLAAQELLYDFIVRAHEQDAALEIVMIAGNHDSGSRIELPAALLARLKTHALGRVRWVDDSADGGDAHSLDCQHLLVPLHDRDGKRRALCLAVPFLRPAEVTGLSSGEQAEQEGEAAGKAERTRSEAYRDGVARVHQQLVSAARAARQPGEALIAMGHAHMRDGEVSENSERPILMGGEEALSTSLFPDDIAYVALGHLHRPQRVGGEERIRYCGTPLAMDFSEVDYGHRILDVTLNNESLEKVEEHRVPCHVALTRVGPAPLAEITTQLTALVAEAQADLEPTRWPWLEVTVQLEAPLIDLRARIEALLEGAPLRLIKLVTRYPAPSAEHRAPKGVKLDELGPMGLFERHYRATYDSEPDPTLIEDFAQLLEEVEVARETRLEGESATRPARKADKAASIDKKASADKAKGGQA</sequence>
<organism evidence="11 12">
    <name type="scientific">Cobetia amphilecti</name>
    <dbReference type="NCBI Taxonomy" id="1055104"/>
    <lineage>
        <taxon>Bacteria</taxon>
        <taxon>Pseudomonadati</taxon>
        <taxon>Pseudomonadota</taxon>
        <taxon>Gammaproteobacteria</taxon>
        <taxon>Oceanospirillales</taxon>
        <taxon>Halomonadaceae</taxon>
        <taxon>Cobetia</taxon>
    </lineage>
</organism>
<keyword evidence="7" id="KW-0255">Endonuclease</keyword>
<accession>A0AAP4U1A5</accession>
<keyword evidence="7" id="KW-0233">DNA recombination</keyword>
<dbReference type="EMBL" id="JAUORK010000015">
    <property type="protein sequence ID" value="MDO6672761.1"/>
    <property type="molecule type" value="Genomic_DNA"/>
</dbReference>
<dbReference type="Proteomes" id="UP001170481">
    <property type="component" value="Unassembled WGS sequence"/>
</dbReference>
<dbReference type="CDD" id="cd00840">
    <property type="entry name" value="MPP_Mre11_N"/>
    <property type="match status" value="1"/>
</dbReference>
<dbReference type="NCBIfam" id="TIGR00619">
    <property type="entry name" value="sbcd"/>
    <property type="match status" value="1"/>
</dbReference>
<evidence type="ECO:0000256" key="8">
    <source>
        <dbReference type="SAM" id="MobiDB-lite"/>
    </source>
</evidence>
<name>A0AAP4U1A5_9GAMM</name>
<evidence type="ECO:0000256" key="5">
    <source>
        <dbReference type="ARBA" id="ARBA00022801"/>
    </source>
</evidence>
<dbReference type="GO" id="GO:0006260">
    <property type="term" value="P:DNA replication"/>
    <property type="evidence" value="ECO:0007669"/>
    <property type="project" value="UniProtKB-KW"/>
</dbReference>
<comment type="subunit">
    <text evidence="2 7">Heterodimer of SbcC and SbcD.</text>
</comment>
<dbReference type="GO" id="GO:0006310">
    <property type="term" value="P:DNA recombination"/>
    <property type="evidence" value="ECO:0007669"/>
    <property type="project" value="UniProtKB-KW"/>
</dbReference>
<dbReference type="InterPro" id="IPR050535">
    <property type="entry name" value="DNA_Repair-Maintenance_Comp"/>
</dbReference>
<evidence type="ECO:0000259" key="9">
    <source>
        <dbReference type="Pfam" id="PF00149"/>
    </source>
</evidence>
<comment type="caution">
    <text evidence="11">The sequence shown here is derived from an EMBL/GenBank/DDBJ whole genome shotgun (WGS) entry which is preliminary data.</text>
</comment>
<dbReference type="GO" id="GO:0004519">
    <property type="term" value="F:endonuclease activity"/>
    <property type="evidence" value="ECO:0007669"/>
    <property type="project" value="UniProtKB-KW"/>
</dbReference>
<proteinExistence type="inferred from homology"/>
<protein>
    <recommendedName>
        <fullName evidence="3 7">Nuclease SbcCD subunit D</fullName>
    </recommendedName>
</protein>
<reference evidence="11" key="1">
    <citation type="submission" date="2023-07" db="EMBL/GenBank/DDBJ databases">
        <title>Genome content predicts the carbon catabolic preferences of heterotrophic bacteria.</title>
        <authorList>
            <person name="Gralka M."/>
        </authorList>
    </citation>
    <scope>NUCLEOTIDE SEQUENCE</scope>
    <source>
        <strain evidence="11">C2R13</strain>
    </source>
</reference>
<dbReference type="Gene3D" id="3.60.21.10">
    <property type="match status" value="1"/>
</dbReference>
<dbReference type="InterPro" id="IPR041796">
    <property type="entry name" value="Mre11_N"/>
</dbReference>
<dbReference type="InterPro" id="IPR029052">
    <property type="entry name" value="Metallo-depent_PP-like"/>
</dbReference>
<evidence type="ECO:0000259" key="10">
    <source>
        <dbReference type="Pfam" id="PF12320"/>
    </source>
</evidence>
<evidence type="ECO:0000313" key="11">
    <source>
        <dbReference type="EMBL" id="MDO6672761.1"/>
    </source>
</evidence>
<dbReference type="InterPro" id="IPR004843">
    <property type="entry name" value="Calcineurin-like_PHP"/>
</dbReference>
<feature type="domain" description="Nuclease SbcCD subunit D C-terminal" evidence="10">
    <location>
        <begin position="310"/>
        <end position="412"/>
    </location>
</feature>
<dbReference type="Gene3D" id="3.30.160.720">
    <property type="match status" value="1"/>
</dbReference>
<evidence type="ECO:0000256" key="7">
    <source>
        <dbReference type="RuleBase" id="RU363069"/>
    </source>
</evidence>
<evidence type="ECO:0000256" key="3">
    <source>
        <dbReference type="ARBA" id="ARBA00013365"/>
    </source>
</evidence>
<dbReference type="AlphaFoldDB" id="A0AAP4U1A5"/>
<evidence type="ECO:0000256" key="4">
    <source>
        <dbReference type="ARBA" id="ARBA00022722"/>
    </source>
</evidence>